<evidence type="ECO:0000313" key="1">
    <source>
        <dbReference type="EMBL" id="VVC27620.1"/>
    </source>
</evidence>
<dbReference type="PANTHER" id="PTHR47326">
    <property type="entry name" value="TRANSPOSABLE ELEMENT TC3 TRANSPOSASE-LIKE PROTEIN"/>
    <property type="match status" value="1"/>
</dbReference>
<keyword evidence="2" id="KW-1185">Reference proteome</keyword>
<dbReference type="Proteomes" id="UP000325440">
    <property type="component" value="Unassembled WGS sequence"/>
</dbReference>
<gene>
    <name evidence="1" type="ORF">CINCED_3A024456</name>
</gene>
<evidence type="ECO:0000313" key="2">
    <source>
        <dbReference type="Proteomes" id="UP000325440"/>
    </source>
</evidence>
<reference evidence="1 2" key="1">
    <citation type="submission" date="2019-08" db="EMBL/GenBank/DDBJ databases">
        <authorList>
            <person name="Alioto T."/>
            <person name="Alioto T."/>
            <person name="Gomez Garrido J."/>
        </authorList>
    </citation>
    <scope>NUCLEOTIDE SEQUENCE [LARGE SCALE GENOMIC DNA]</scope>
</reference>
<dbReference type="GO" id="GO:0003676">
    <property type="term" value="F:nucleic acid binding"/>
    <property type="evidence" value="ECO:0007669"/>
    <property type="project" value="InterPro"/>
</dbReference>
<dbReference type="PANTHER" id="PTHR47326:SF1">
    <property type="entry name" value="HTH PSQ-TYPE DOMAIN-CONTAINING PROTEIN"/>
    <property type="match status" value="1"/>
</dbReference>
<evidence type="ECO:0008006" key="3">
    <source>
        <dbReference type="Google" id="ProtNLM"/>
    </source>
</evidence>
<proteinExistence type="predicted"/>
<dbReference type="AlphaFoldDB" id="A0A5E4M638"/>
<feature type="non-terminal residue" evidence="1">
    <location>
        <position position="174"/>
    </location>
</feature>
<sequence>SSLRHVAREFGFSKTKVHKIFKKYKLHPYRADLVQHFGQGDNERRLKFIAWITTCTNNDPLFLNYILWTDESKFTNNGVLNKQNNRYRLNGNPHWAVDTNYQTTMLEDVPLLLCQKLFFQQDGAPPHNAIIVRQQYNEMFGNRWMGTHGPVKWPPRSPDLTPLDFFLWGHLKTV</sequence>
<dbReference type="InterPro" id="IPR036397">
    <property type="entry name" value="RNaseH_sf"/>
</dbReference>
<dbReference type="Gene3D" id="3.30.420.10">
    <property type="entry name" value="Ribonuclease H-like superfamily/Ribonuclease H"/>
    <property type="match status" value="1"/>
</dbReference>
<protein>
    <recommendedName>
        <fullName evidence="3">Transposase, type 1</fullName>
    </recommendedName>
</protein>
<dbReference type="EMBL" id="CABPRJ010000385">
    <property type="protein sequence ID" value="VVC27620.1"/>
    <property type="molecule type" value="Genomic_DNA"/>
</dbReference>
<name>A0A5E4M638_9HEMI</name>
<organism evidence="1 2">
    <name type="scientific">Cinara cedri</name>
    <dbReference type="NCBI Taxonomy" id="506608"/>
    <lineage>
        <taxon>Eukaryota</taxon>
        <taxon>Metazoa</taxon>
        <taxon>Ecdysozoa</taxon>
        <taxon>Arthropoda</taxon>
        <taxon>Hexapoda</taxon>
        <taxon>Insecta</taxon>
        <taxon>Pterygota</taxon>
        <taxon>Neoptera</taxon>
        <taxon>Paraneoptera</taxon>
        <taxon>Hemiptera</taxon>
        <taxon>Sternorrhyncha</taxon>
        <taxon>Aphidomorpha</taxon>
        <taxon>Aphidoidea</taxon>
        <taxon>Aphididae</taxon>
        <taxon>Lachninae</taxon>
        <taxon>Cinara</taxon>
    </lineage>
</organism>
<feature type="non-terminal residue" evidence="1">
    <location>
        <position position="1"/>
    </location>
</feature>
<accession>A0A5E4M638</accession>
<dbReference type="OrthoDB" id="6584906at2759"/>